<dbReference type="GO" id="GO:2001295">
    <property type="term" value="P:malonyl-CoA biosynthetic process"/>
    <property type="evidence" value="ECO:0007669"/>
    <property type="project" value="UniProtKB-UniRule"/>
</dbReference>
<protein>
    <recommendedName>
        <fullName evidence="10">Acetyl-coenzyme A carboxylase carboxyl transferase subunit alpha</fullName>
        <shortName evidence="10">ACCase subunit alpha</shortName>
        <shortName evidence="10">Acetyl-CoA carboxylase carboxyltransferase subunit alpha</shortName>
        <ecNumber evidence="10">2.1.3.15</ecNumber>
    </recommendedName>
</protein>
<evidence type="ECO:0000313" key="12">
    <source>
        <dbReference type="EMBL" id="PCI97974.1"/>
    </source>
</evidence>
<dbReference type="GO" id="GO:0016743">
    <property type="term" value="F:carboxyl- or carbamoyltransferase activity"/>
    <property type="evidence" value="ECO:0007669"/>
    <property type="project" value="UniProtKB-UniRule"/>
</dbReference>
<comment type="caution">
    <text evidence="12">The sequence shown here is derived from an EMBL/GenBank/DDBJ whole genome shotgun (WGS) entry which is preliminary data.</text>
</comment>
<dbReference type="GO" id="GO:0006633">
    <property type="term" value="P:fatty acid biosynthetic process"/>
    <property type="evidence" value="ECO:0007669"/>
    <property type="project" value="UniProtKB-KW"/>
</dbReference>
<dbReference type="Gene3D" id="3.90.226.10">
    <property type="entry name" value="2-enoyl-CoA Hydratase, Chain A, domain 1"/>
    <property type="match status" value="1"/>
</dbReference>
<evidence type="ECO:0000256" key="2">
    <source>
        <dbReference type="ARBA" id="ARBA00022516"/>
    </source>
</evidence>
<comment type="subcellular location">
    <subcellularLocation>
        <location evidence="10">Cytoplasm</location>
    </subcellularLocation>
</comment>
<keyword evidence="10" id="KW-0963">Cytoplasm</keyword>
<comment type="catalytic activity">
    <reaction evidence="9 10">
        <text>N(6)-carboxybiotinyl-L-lysyl-[protein] + acetyl-CoA = N(6)-biotinyl-L-lysyl-[protein] + malonyl-CoA</text>
        <dbReference type="Rhea" id="RHEA:54728"/>
        <dbReference type="Rhea" id="RHEA-COMP:10505"/>
        <dbReference type="Rhea" id="RHEA-COMP:10506"/>
        <dbReference type="ChEBI" id="CHEBI:57288"/>
        <dbReference type="ChEBI" id="CHEBI:57384"/>
        <dbReference type="ChEBI" id="CHEBI:83144"/>
        <dbReference type="ChEBI" id="CHEBI:83145"/>
        <dbReference type="EC" id="2.1.3.15"/>
    </reaction>
</comment>
<dbReference type="SUPFAM" id="SSF52096">
    <property type="entry name" value="ClpP/crotonase"/>
    <property type="match status" value="1"/>
</dbReference>
<dbReference type="NCBIfam" id="NF004344">
    <property type="entry name" value="PRK05724.1"/>
    <property type="match status" value="1"/>
</dbReference>
<dbReference type="PANTHER" id="PTHR42853">
    <property type="entry name" value="ACETYL-COENZYME A CARBOXYLASE CARBOXYL TRANSFERASE SUBUNIT ALPHA"/>
    <property type="match status" value="1"/>
</dbReference>
<dbReference type="GO" id="GO:0009317">
    <property type="term" value="C:acetyl-CoA carboxylase complex"/>
    <property type="evidence" value="ECO:0007669"/>
    <property type="project" value="InterPro"/>
</dbReference>
<gene>
    <name evidence="10" type="primary">accA</name>
    <name evidence="12" type="ORF">COB13_14740</name>
</gene>
<comment type="subunit">
    <text evidence="10">Acetyl-CoA carboxylase is a heterohexamer composed of biotin carboxyl carrier protein (AccB), biotin carboxylase (AccC) and two subunits each of ACCase subunit alpha (AccA) and ACCase subunit beta (AccD).</text>
</comment>
<dbReference type="PRINTS" id="PR01069">
    <property type="entry name" value="ACCCTRFRASEA"/>
</dbReference>
<evidence type="ECO:0000256" key="8">
    <source>
        <dbReference type="ARBA" id="ARBA00023160"/>
    </source>
</evidence>
<evidence type="ECO:0000256" key="5">
    <source>
        <dbReference type="ARBA" id="ARBA00022832"/>
    </source>
</evidence>
<keyword evidence="5 10" id="KW-0276">Fatty acid metabolism</keyword>
<evidence type="ECO:0000256" key="10">
    <source>
        <dbReference type="HAMAP-Rule" id="MF_00823"/>
    </source>
</evidence>
<evidence type="ECO:0000256" key="4">
    <source>
        <dbReference type="ARBA" id="ARBA00022741"/>
    </source>
</evidence>
<dbReference type="NCBIfam" id="TIGR00513">
    <property type="entry name" value="accA"/>
    <property type="match status" value="1"/>
</dbReference>
<reference evidence="12" key="2">
    <citation type="journal article" date="2018" name="ISME J.">
        <title>A dynamic microbial community with high functional redundancy inhabits the cold, oxic subseafloor aquifer.</title>
        <authorList>
            <person name="Tully B.J."/>
            <person name="Wheat C.G."/>
            <person name="Glazer B.T."/>
            <person name="Huber J.A."/>
        </authorList>
    </citation>
    <scope>NUCLEOTIDE SEQUENCE</scope>
    <source>
        <strain evidence="12">NORP83</strain>
    </source>
</reference>
<reference key="1">
    <citation type="submission" date="2017-08" db="EMBL/GenBank/DDBJ databases">
        <title>A dynamic microbial community with high functional redundancy inhabits the cold, oxic subseafloor aquifer.</title>
        <authorList>
            <person name="Tully B.J."/>
            <person name="Wheat C.G."/>
            <person name="Glazer B.T."/>
            <person name="Huber J.A."/>
        </authorList>
    </citation>
    <scope>NUCLEOTIDE SEQUENCE [LARGE SCALE GENOMIC DNA]</scope>
</reference>
<evidence type="ECO:0000256" key="3">
    <source>
        <dbReference type="ARBA" id="ARBA00022679"/>
    </source>
</evidence>
<evidence type="ECO:0000256" key="9">
    <source>
        <dbReference type="ARBA" id="ARBA00049152"/>
    </source>
</evidence>
<dbReference type="EC" id="2.1.3.15" evidence="10"/>
<proteinExistence type="inferred from homology"/>
<name>A0A2A4YT91_9PROT</name>
<sequence>MTTYLEFEKSIADLDGKIAELKALAAADDSMSIDDEVMRLQEKSDAALATTYANLDAWQKTQVSRHPDRPHFSDLSKYIFEEFTPLAGDRNFAEDYAIVGGPARFNGRPVFVIGHETGHDTETRLKHNFGMARPEGYRKAQRLMKMADKFDMPVITLVNTMGAYPGIGAEARGQAEAIARSTEVCLQIGVPMLTVIVGEGQSGGAIGIAAANKVMMLENSIYSVISPEGAASILWRDAKRAKDAALNMKITAKDLEGFGVIEEIIAEPVGGAHRDPNQTMDNISVSIAKQLSKFEGMSKQEILNHRHDRFLNIGQGL</sequence>
<keyword evidence="2 10" id="KW-0444">Lipid biosynthesis</keyword>
<comment type="similarity">
    <text evidence="10">Belongs to the AccA family.</text>
</comment>
<evidence type="ECO:0000256" key="1">
    <source>
        <dbReference type="ARBA" id="ARBA00004956"/>
    </source>
</evidence>
<dbReference type="GO" id="GO:0005524">
    <property type="term" value="F:ATP binding"/>
    <property type="evidence" value="ECO:0007669"/>
    <property type="project" value="UniProtKB-KW"/>
</dbReference>
<dbReference type="NCBIfam" id="NF041504">
    <property type="entry name" value="AccA_sub"/>
    <property type="match status" value="1"/>
</dbReference>
<evidence type="ECO:0000256" key="6">
    <source>
        <dbReference type="ARBA" id="ARBA00022840"/>
    </source>
</evidence>
<dbReference type="AlphaFoldDB" id="A0A2A4YT91"/>
<keyword evidence="6 10" id="KW-0067">ATP-binding</keyword>
<organism evidence="12">
    <name type="scientific">OCS116 cluster bacterium</name>
    <dbReference type="NCBI Taxonomy" id="2030921"/>
    <lineage>
        <taxon>Bacteria</taxon>
        <taxon>Pseudomonadati</taxon>
        <taxon>Pseudomonadota</taxon>
        <taxon>Alphaproteobacteria</taxon>
        <taxon>OCS116 cluster</taxon>
    </lineage>
</organism>
<evidence type="ECO:0000259" key="11">
    <source>
        <dbReference type="PROSITE" id="PS50989"/>
    </source>
</evidence>
<evidence type="ECO:0000256" key="7">
    <source>
        <dbReference type="ARBA" id="ARBA00023098"/>
    </source>
</evidence>
<dbReference type="EMBL" id="NVUS01000025">
    <property type="protein sequence ID" value="PCI97974.1"/>
    <property type="molecule type" value="Genomic_DNA"/>
</dbReference>
<comment type="function">
    <text evidence="10">Component of the acetyl coenzyme A carboxylase (ACC) complex. First, biotin carboxylase catalyzes the carboxylation of biotin on its carrier protein (BCCP) and then the CO(2) group is transferred by the carboxyltransferase to acetyl-CoA to form malonyl-CoA.</text>
</comment>
<keyword evidence="3 10" id="KW-0808">Transferase</keyword>
<dbReference type="UniPathway" id="UPA00655">
    <property type="reaction ID" value="UER00711"/>
</dbReference>
<dbReference type="Pfam" id="PF03255">
    <property type="entry name" value="ACCA"/>
    <property type="match status" value="1"/>
</dbReference>
<accession>A0A2A4YT91</accession>
<dbReference type="GO" id="GO:0003989">
    <property type="term" value="F:acetyl-CoA carboxylase activity"/>
    <property type="evidence" value="ECO:0007669"/>
    <property type="project" value="InterPro"/>
</dbReference>
<keyword evidence="4 10" id="KW-0547">Nucleotide-binding</keyword>
<dbReference type="HAMAP" id="MF_00823">
    <property type="entry name" value="AcetylCoA_CT_alpha"/>
    <property type="match status" value="1"/>
</dbReference>
<keyword evidence="7 10" id="KW-0443">Lipid metabolism</keyword>
<feature type="domain" description="CoA carboxyltransferase C-terminal" evidence="11">
    <location>
        <begin position="32"/>
        <end position="293"/>
    </location>
</feature>
<comment type="pathway">
    <text evidence="1 10">Lipid metabolism; malonyl-CoA biosynthesis; malonyl-CoA from acetyl-CoA: step 1/1.</text>
</comment>
<dbReference type="PROSITE" id="PS50989">
    <property type="entry name" value="COA_CT_CTER"/>
    <property type="match status" value="1"/>
</dbReference>
<dbReference type="PANTHER" id="PTHR42853:SF3">
    <property type="entry name" value="ACETYL-COENZYME A CARBOXYLASE CARBOXYL TRANSFERASE SUBUNIT ALPHA, CHLOROPLASTIC"/>
    <property type="match status" value="1"/>
</dbReference>
<dbReference type="InterPro" id="IPR011763">
    <property type="entry name" value="COA_CT_C"/>
</dbReference>
<dbReference type="InterPro" id="IPR029045">
    <property type="entry name" value="ClpP/crotonase-like_dom_sf"/>
</dbReference>
<keyword evidence="8 10" id="KW-0275">Fatty acid biosynthesis</keyword>
<dbReference type="InterPro" id="IPR001095">
    <property type="entry name" value="Acetyl_CoA_COase_a_su"/>
</dbReference>